<evidence type="ECO:0000313" key="1">
    <source>
        <dbReference type="EMBL" id="GFS39755.1"/>
    </source>
</evidence>
<dbReference type="Proteomes" id="UP000887013">
    <property type="component" value="Unassembled WGS sequence"/>
</dbReference>
<organism evidence="1 2">
    <name type="scientific">Nephila pilipes</name>
    <name type="common">Giant wood spider</name>
    <name type="synonym">Nephila maculata</name>
    <dbReference type="NCBI Taxonomy" id="299642"/>
    <lineage>
        <taxon>Eukaryota</taxon>
        <taxon>Metazoa</taxon>
        <taxon>Ecdysozoa</taxon>
        <taxon>Arthropoda</taxon>
        <taxon>Chelicerata</taxon>
        <taxon>Arachnida</taxon>
        <taxon>Araneae</taxon>
        <taxon>Araneomorphae</taxon>
        <taxon>Entelegynae</taxon>
        <taxon>Araneoidea</taxon>
        <taxon>Nephilidae</taxon>
        <taxon>Nephila</taxon>
    </lineage>
</organism>
<protein>
    <submittedName>
        <fullName evidence="1">Uncharacterized protein</fullName>
    </submittedName>
</protein>
<keyword evidence="2" id="KW-1185">Reference proteome</keyword>
<proteinExistence type="predicted"/>
<dbReference type="AlphaFoldDB" id="A0A8X6IEG8"/>
<accession>A0A8X6IEG8</accession>
<sequence>MSNLLQKWIHLEIEFVAEDPSMLLEGRPQEVLFDSGGKGTFDPCNVSRVSKKLRANWMRRKQFSSMQSGNCLTPSNQSLEVQRIHVNQSYIFVVLMANN</sequence>
<dbReference type="EMBL" id="BMAW01089424">
    <property type="protein sequence ID" value="GFS39755.1"/>
    <property type="molecule type" value="Genomic_DNA"/>
</dbReference>
<evidence type="ECO:0000313" key="2">
    <source>
        <dbReference type="Proteomes" id="UP000887013"/>
    </source>
</evidence>
<gene>
    <name evidence="1" type="ORF">NPIL_596691</name>
</gene>
<comment type="caution">
    <text evidence="1">The sequence shown here is derived from an EMBL/GenBank/DDBJ whole genome shotgun (WGS) entry which is preliminary data.</text>
</comment>
<reference evidence="1" key="1">
    <citation type="submission" date="2020-08" db="EMBL/GenBank/DDBJ databases">
        <title>Multicomponent nature underlies the extraordinary mechanical properties of spider dragline silk.</title>
        <authorList>
            <person name="Kono N."/>
            <person name="Nakamura H."/>
            <person name="Mori M."/>
            <person name="Yoshida Y."/>
            <person name="Ohtoshi R."/>
            <person name="Malay A.D."/>
            <person name="Moran D.A.P."/>
            <person name="Tomita M."/>
            <person name="Numata K."/>
            <person name="Arakawa K."/>
        </authorList>
    </citation>
    <scope>NUCLEOTIDE SEQUENCE</scope>
</reference>
<name>A0A8X6IEG8_NEPPI</name>